<dbReference type="InterPro" id="IPR036864">
    <property type="entry name" value="Zn2-C6_fun-type_DNA-bd_sf"/>
</dbReference>
<feature type="compositionally biased region" description="Polar residues" evidence="3">
    <location>
        <begin position="338"/>
        <end position="365"/>
    </location>
</feature>
<dbReference type="EMBL" id="BSXU01000098">
    <property type="protein sequence ID" value="GMG19291.1"/>
    <property type="molecule type" value="Genomic_DNA"/>
</dbReference>
<dbReference type="Pfam" id="PF11951">
    <property type="entry name" value="Fungal_trans_2"/>
    <property type="match status" value="1"/>
</dbReference>
<dbReference type="OrthoDB" id="3886144at2759"/>
<feature type="compositionally biased region" description="Low complexity" evidence="3">
    <location>
        <begin position="462"/>
        <end position="475"/>
    </location>
</feature>
<feature type="domain" description="Zn(2)-C6 fungal-type" evidence="4">
    <location>
        <begin position="62"/>
        <end position="90"/>
    </location>
</feature>
<name>A0A9W7DCS8_AMBMO</name>
<keyword evidence="6" id="KW-1185">Reference proteome</keyword>
<dbReference type="PROSITE" id="PS50048">
    <property type="entry name" value="ZN2_CY6_FUNGAL_2"/>
    <property type="match status" value="1"/>
</dbReference>
<keyword evidence="2" id="KW-0539">Nucleus</keyword>
<reference evidence="5" key="1">
    <citation type="submission" date="2023-04" db="EMBL/GenBank/DDBJ databases">
        <title>Ambrosiozyma monospora NBRC 1965.</title>
        <authorList>
            <person name="Ichikawa N."/>
            <person name="Sato H."/>
            <person name="Tonouchi N."/>
        </authorList>
    </citation>
    <scope>NUCLEOTIDE SEQUENCE</scope>
    <source>
        <strain evidence="5">NBRC 1965</strain>
    </source>
</reference>
<feature type="region of interest" description="Disordered" evidence="3">
    <location>
        <begin position="523"/>
        <end position="570"/>
    </location>
</feature>
<feature type="compositionally biased region" description="Polar residues" evidence="3">
    <location>
        <begin position="734"/>
        <end position="752"/>
    </location>
</feature>
<feature type="region of interest" description="Disordered" evidence="3">
    <location>
        <begin position="269"/>
        <end position="326"/>
    </location>
</feature>
<proteinExistence type="predicted"/>
<feature type="region of interest" description="Disordered" evidence="3">
    <location>
        <begin position="734"/>
        <end position="782"/>
    </location>
</feature>
<dbReference type="SUPFAM" id="SSF57701">
    <property type="entry name" value="Zn2/Cys6 DNA-binding domain"/>
    <property type="match status" value="1"/>
</dbReference>
<dbReference type="CDD" id="cd00067">
    <property type="entry name" value="GAL4"/>
    <property type="match status" value="1"/>
</dbReference>
<feature type="compositionally biased region" description="Low complexity" evidence="3">
    <location>
        <begin position="551"/>
        <end position="570"/>
    </location>
</feature>
<sequence>MQSKVIEKSIPVLKLAMKSEPEKPKEPEEPKTTTTITKSTTKSNSKSKNASTKPKKTKSRNGCLTCKKKRLKCGEEKPFCLNCTKKNIVCGGYSMNFKWKDLSQSTKGQKMTKGPSSDTKNSPCKQKHKRQESVNNTQNTSSPDKKHALTTNVNSSPDNKPTSSDPTGGNSNLLQEALEAATLGVTGKSTQEIAIANALIASGKNPDLAAAIASTLNGLANTVEQEHLAQQQKSSLPTSVEQTGLVGPAAELNQTQPITSIASLLNKKVHSPNGDSTETESNSTKSVGDDVPIPVGIKAEPGTGMVSSMSDSHKPTPGGDSNVSSSMLDSLVNAATKVSQSSSGLDNNPYTSDLFQGHSSASNDRPQSHLEGRPASPLGLFKNMLSSKSPLPRSPAFYDFLSSSNGQLNSPKLAQQLSDNPDAMEQYQSFVQSPAFSGLFKYPFSPMITHSPLTMSNLNELSKPSASATPTTNSSHIQNKPGAISPSFSTLISAFTHFENGNAPVSPANFELLSDTPRVSISSVEKQPKIEDDNQLQQDEQQSTNKTAVVPSTILSEHTTTTTATPHETSSAVRLMSTMSPASYINFQRFMNTLPKTIEISDQTMRMLSAFDRYTCGILSIKNGPTENPWRTVLLPLSQQYPVMLHSISALTCFHVARGDSHLRSEGMKHMKLAIMDLVHGLSDKSIPLDVALATCLVLANGEAWDRHVSTGISHLKGARTMISQMLSNLAGTSTSGSLKFSPSPTNSNGSGDSAIDDDLNSEHEVGSMQRGSSMSRTNSFSSSIVSTNSRKRIPKELHFMFNAWLYFDVLARMTNLRRKEKPCMILLN</sequence>
<evidence type="ECO:0000313" key="6">
    <source>
        <dbReference type="Proteomes" id="UP001165063"/>
    </source>
</evidence>
<dbReference type="PANTHER" id="PTHR37534">
    <property type="entry name" value="TRANSCRIPTIONAL ACTIVATOR PROTEIN UGA3"/>
    <property type="match status" value="1"/>
</dbReference>
<feature type="compositionally biased region" description="Polar residues" evidence="3">
    <location>
        <begin position="133"/>
        <end position="142"/>
    </location>
</feature>
<feature type="region of interest" description="Disordered" evidence="3">
    <location>
        <begin position="459"/>
        <end position="482"/>
    </location>
</feature>
<feature type="compositionally biased region" description="Basic and acidic residues" evidence="3">
    <location>
        <begin position="17"/>
        <end position="31"/>
    </location>
</feature>
<dbReference type="GO" id="GO:0000981">
    <property type="term" value="F:DNA-binding transcription factor activity, RNA polymerase II-specific"/>
    <property type="evidence" value="ECO:0007669"/>
    <property type="project" value="InterPro"/>
</dbReference>
<feature type="compositionally biased region" description="Low complexity" evidence="3">
    <location>
        <begin position="773"/>
        <end position="782"/>
    </location>
</feature>
<organism evidence="5 6">
    <name type="scientific">Ambrosiozyma monospora</name>
    <name type="common">Yeast</name>
    <name type="synonym">Endomycopsis monosporus</name>
    <dbReference type="NCBI Taxonomy" id="43982"/>
    <lineage>
        <taxon>Eukaryota</taxon>
        <taxon>Fungi</taxon>
        <taxon>Dikarya</taxon>
        <taxon>Ascomycota</taxon>
        <taxon>Saccharomycotina</taxon>
        <taxon>Pichiomycetes</taxon>
        <taxon>Pichiales</taxon>
        <taxon>Pichiaceae</taxon>
        <taxon>Ambrosiozyma</taxon>
    </lineage>
</organism>
<dbReference type="PROSITE" id="PS00463">
    <property type="entry name" value="ZN2_CY6_FUNGAL_1"/>
    <property type="match status" value="1"/>
</dbReference>
<feature type="region of interest" description="Disordered" evidence="3">
    <location>
        <begin position="104"/>
        <end position="172"/>
    </location>
</feature>
<dbReference type="GO" id="GO:0000976">
    <property type="term" value="F:transcription cis-regulatory region binding"/>
    <property type="evidence" value="ECO:0007669"/>
    <property type="project" value="TreeGrafter"/>
</dbReference>
<dbReference type="GO" id="GO:0045944">
    <property type="term" value="P:positive regulation of transcription by RNA polymerase II"/>
    <property type="evidence" value="ECO:0007669"/>
    <property type="project" value="TreeGrafter"/>
</dbReference>
<dbReference type="GO" id="GO:0005634">
    <property type="term" value="C:nucleus"/>
    <property type="evidence" value="ECO:0007669"/>
    <property type="project" value="UniProtKB-SubCell"/>
</dbReference>
<dbReference type="AlphaFoldDB" id="A0A9W7DCS8"/>
<comment type="subcellular location">
    <subcellularLocation>
        <location evidence="1">Nucleus</location>
    </subcellularLocation>
</comment>
<feature type="region of interest" description="Disordered" evidence="3">
    <location>
        <begin position="1"/>
        <end position="61"/>
    </location>
</feature>
<protein>
    <submittedName>
        <fullName evidence="5">Unnamed protein product</fullName>
    </submittedName>
</protein>
<feature type="compositionally biased region" description="Polar residues" evidence="3">
    <location>
        <begin position="149"/>
        <end position="172"/>
    </location>
</feature>
<dbReference type="Pfam" id="PF00172">
    <property type="entry name" value="Zn_clus"/>
    <property type="match status" value="1"/>
</dbReference>
<dbReference type="SMART" id="SM00066">
    <property type="entry name" value="GAL4"/>
    <property type="match status" value="1"/>
</dbReference>
<evidence type="ECO:0000256" key="2">
    <source>
        <dbReference type="ARBA" id="ARBA00023242"/>
    </source>
</evidence>
<accession>A0A9W7DCS8</accession>
<dbReference type="Proteomes" id="UP001165063">
    <property type="component" value="Unassembled WGS sequence"/>
</dbReference>
<feature type="compositionally biased region" description="Polar residues" evidence="3">
    <location>
        <begin position="104"/>
        <end position="124"/>
    </location>
</feature>
<gene>
    <name evidence="5" type="ORF">Amon01_000035000</name>
</gene>
<feature type="compositionally biased region" description="Low complexity" evidence="3">
    <location>
        <begin position="32"/>
        <end position="52"/>
    </location>
</feature>
<feature type="compositionally biased region" description="Polar residues" evidence="3">
    <location>
        <begin position="273"/>
        <end position="286"/>
    </location>
</feature>
<evidence type="ECO:0000313" key="5">
    <source>
        <dbReference type="EMBL" id="GMG19291.1"/>
    </source>
</evidence>
<comment type="caution">
    <text evidence="5">The sequence shown here is derived from an EMBL/GenBank/DDBJ whole genome shotgun (WGS) entry which is preliminary data.</text>
</comment>
<dbReference type="InterPro" id="IPR021858">
    <property type="entry name" value="Fun_TF"/>
</dbReference>
<dbReference type="PANTHER" id="PTHR37534:SF15">
    <property type="entry name" value="ZN(II)2CYS6 TRANSCRIPTION FACTOR (EUROFUNG)"/>
    <property type="match status" value="1"/>
</dbReference>
<evidence type="ECO:0000256" key="1">
    <source>
        <dbReference type="ARBA" id="ARBA00004123"/>
    </source>
</evidence>
<evidence type="ECO:0000256" key="3">
    <source>
        <dbReference type="SAM" id="MobiDB-lite"/>
    </source>
</evidence>
<feature type="region of interest" description="Disordered" evidence="3">
    <location>
        <begin position="338"/>
        <end position="377"/>
    </location>
</feature>
<dbReference type="InterPro" id="IPR001138">
    <property type="entry name" value="Zn2Cys6_DnaBD"/>
</dbReference>
<evidence type="ECO:0000259" key="4">
    <source>
        <dbReference type="PROSITE" id="PS50048"/>
    </source>
</evidence>
<dbReference type="GO" id="GO:0008270">
    <property type="term" value="F:zinc ion binding"/>
    <property type="evidence" value="ECO:0007669"/>
    <property type="project" value="InterPro"/>
</dbReference>
<dbReference type="Gene3D" id="4.10.240.10">
    <property type="entry name" value="Zn(2)-C6 fungal-type DNA-binding domain"/>
    <property type="match status" value="1"/>
</dbReference>